<dbReference type="EnsemblMetazoa" id="GBRI023473-RA">
    <property type="protein sequence ID" value="GBRI023473-PA"/>
    <property type="gene ID" value="GBRI023473"/>
</dbReference>
<dbReference type="AlphaFoldDB" id="A0A1A9WL17"/>
<organism evidence="2 3">
    <name type="scientific">Glossina brevipalpis</name>
    <dbReference type="NCBI Taxonomy" id="37001"/>
    <lineage>
        <taxon>Eukaryota</taxon>
        <taxon>Metazoa</taxon>
        <taxon>Ecdysozoa</taxon>
        <taxon>Arthropoda</taxon>
        <taxon>Hexapoda</taxon>
        <taxon>Insecta</taxon>
        <taxon>Pterygota</taxon>
        <taxon>Neoptera</taxon>
        <taxon>Endopterygota</taxon>
        <taxon>Diptera</taxon>
        <taxon>Brachycera</taxon>
        <taxon>Muscomorpha</taxon>
        <taxon>Hippoboscoidea</taxon>
        <taxon>Glossinidae</taxon>
        <taxon>Glossina</taxon>
    </lineage>
</organism>
<keyword evidence="3" id="KW-1185">Reference proteome</keyword>
<evidence type="ECO:0000256" key="1">
    <source>
        <dbReference type="SAM" id="MobiDB-lite"/>
    </source>
</evidence>
<protein>
    <submittedName>
        <fullName evidence="2">Uncharacterized protein</fullName>
    </submittedName>
</protein>
<feature type="compositionally biased region" description="Low complexity" evidence="1">
    <location>
        <begin position="37"/>
        <end position="47"/>
    </location>
</feature>
<reference evidence="3" key="1">
    <citation type="submission" date="2014-03" db="EMBL/GenBank/DDBJ databases">
        <authorList>
            <person name="Aksoy S."/>
            <person name="Warren W."/>
            <person name="Wilson R.K."/>
        </authorList>
    </citation>
    <scope>NUCLEOTIDE SEQUENCE [LARGE SCALE GENOMIC DNA]</scope>
    <source>
        <strain evidence="3">IAEA</strain>
    </source>
</reference>
<proteinExistence type="predicted"/>
<feature type="region of interest" description="Disordered" evidence="1">
    <location>
        <begin position="28"/>
        <end position="47"/>
    </location>
</feature>
<evidence type="ECO:0000313" key="2">
    <source>
        <dbReference type="EnsemblMetazoa" id="GBRI023473-PA"/>
    </source>
</evidence>
<accession>A0A1A9WL17</accession>
<sequence length="88" mass="9152">MDPSAGTTPPTGTTTPVRITALSLMTNPVGRSSTGSTFPPGVTTPTITTSPTAVAKLTNAPETDCNGFPDWNDFSDLAEVKKIDIQEN</sequence>
<dbReference type="VEuPathDB" id="VectorBase:GBRI023473"/>
<reference evidence="2" key="2">
    <citation type="submission" date="2020-05" db="UniProtKB">
        <authorList>
            <consortium name="EnsemblMetazoa"/>
        </authorList>
    </citation>
    <scope>IDENTIFICATION</scope>
    <source>
        <strain evidence="2">IAEA</strain>
    </source>
</reference>
<dbReference type="Proteomes" id="UP000091820">
    <property type="component" value="Unassembled WGS sequence"/>
</dbReference>
<name>A0A1A9WL17_9MUSC</name>
<evidence type="ECO:0000313" key="3">
    <source>
        <dbReference type="Proteomes" id="UP000091820"/>
    </source>
</evidence>